<accession>A0A4Q7MIN8</accession>
<gene>
    <name evidence="1" type="ORF">EV187_2329</name>
</gene>
<name>A0A4Q7MIN8_9MICO</name>
<protein>
    <submittedName>
        <fullName evidence="1">2-methylisocitrate lyase-like PEP mutase family enzyme</fullName>
    </submittedName>
</protein>
<organism evidence="1 2">
    <name type="scientific">Agromyces ramosus</name>
    <dbReference type="NCBI Taxonomy" id="33879"/>
    <lineage>
        <taxon>Bacteria</taxon>
        <taxon>Bacillati</taxon>
        <taxon>Actinomycetota</taxon>
        <taxon>Actinomycetes</taxon>
        <taxon>Micrococcales</taxon>
        <taxon>Microbacteriaceae</taxon>
        <taxon>Agromyces</taxon>
    </lineage>
</organism>
<reference evidence="1 2" key="1">
    <citation type="submission" date="2019-02" db="EMBL/GenBank/DDBJ databases">
        <title>Genomic Encyclopedia of Type Strains, Phase IV (KMG-IV): sequencing the most valuable type-strain genomes for metagenomic binning, comparative biology and taxonomic classification.</title>
        <authorList>
            <person name="Goeker M."/>
        </authorList>
    </citation>
    <scope>NUCLEOTIDE SEQUENCE [LARGE SCALE GENOMIC DNA]</scope>
    <source>
        <strain evidence="1 2">DSM 43045</strain>
    </source>
</reference>
<dbReference type="InterPro" id="IPR015813">
    <property type="entry name" value="Pyrv/PenolPyrv_kinase-like_dom"/>
</dbReference>
<sequence length="262" mass="26705">MLTPSEFTAMHRPGEPFVLPNAWDLASARWLHAAGNPVLGTTSLGVAVAAGLPDGAGVTAAETLGLAERLTAASIPVTVDLEAGFSDDPDEVGAFAARLARLGVVGVNIEDSDLEGRLVDPDRAAAKVAAIAAAAPGLYLNARTDPFWIGGDADATERHAESVARARRYLDAGASGIFVPGAIELDAIAALTADIPAPVNVLVQPGVTLRELADAGVARISTGSLLLRVALGAIDAAVHEIRDGAFAPDPWTPDYATVAGLP</sequence>
<dbReference type="Pfam" id="PF13714">
    <property type="entry name" value="PEP_mutase"/>
    <property type="match status" value="1"/>
</dbReference>
<comment type="caution">
    <text evidence="1">The sequence shown here is derived from an EMBL/GenBank/DDBJ whole genome shotgun (WGS) entry which is preliminary data.</text>
</comment>
<dbReference type="Proteomes" id="UP000293289">
    <property type="component" value="Unassembled WGS sequence"/>
</dbReference>
<dbReference type="InterPro" id="IPR040442">
    <property type="entry name" value="Pyrv_kinase-like_dom_sf"/>
</dbReference>
<evidence type="ECO:0000313" key="1">
    <source>
        <dbReference type="EMBL" id="RZS66592.1"/>
    </source>
</evidence>
<dbReference type="OrthoDB" id="9780430at2"/>
<keyword evidence="1" id="KW-0456">Lyase</keyword>
<dbReference type="PANTHER" id="PTHR42905">
    <property type="entry name" value="PHOSPHOENOLPYRUVATE CARBOXYLASE"/>
    <property type="match status" value="1"/>
</dbReference>
<dbReference type="Gene3D" id="3.20.20.60">
    <property type="entry name" value="Phosphoenolpyruvate-binding domains"/>
    <property type="match status" value="1"/>
</dbReference>
<dbReference type="SUPFAM" id="SSF51621">
    <property type="entry name" value="Phosphoenolpyruvate/pyruvate domain"/>
    <property type="match status" value="1"/>
</dbReference>
<dbReference type="RefSeq" id="WP_130353160.1">
    <property type="nucleotide sequence ID" value="NZ_SGWY01000002.1"/>
</dbReference>
<dbReference type="CDD" id="cd00377">
    <property type="entry name" value="ICL_PEPM"/>
    <property type="match status" value="1"/>
</dbReference>
<proteinExistence type="predicted"/>
<dbReference type="PANTHER" id="PTHR42905:SF16">
    <property type="entry name" value="CARBOXYPHOSPHONOENOLPYRUVATE PHOSPHONOMUTASE-LIKE PROTEIN (AFU_ORTHOLOGUE AFUA_5G07230)"/>
    <property type="match status" value="1"/>
</dbReference>
<dbReference type="GO" id="GO:0016829">
    <property type="term" value="F:lyase activity"/>
    <property type="evidence" value="ECO:0007669"/>
    <property type="project" value="UniProtKB-KW"/>
</dbReference>
<dbReference type="InterPro" id="IPR039556">
    <property type="entry name" value="ICL/PEPM"/>
</dbReference>
<dbReference type="EMBL" id="SGWY01000002">
    <property type="protein sequence ID" value="RZS66592.1"/>
    <property type="molecule type" value="Genomic_DNA"/>
</dbReference>
<dbReference type="AlphaFoldDB" id="A0A4Q7MIN8"/>
<evidence type="ECO:0000313" key="2">
    <source>
        <dbReference type="Proteomes" id="UP000293289"/>
    </source>
</evidence>
<keyword evidence="2" id="KW-1185">Reference proteome</keyword>